<evidence type="ECO:0000313" key="2">
    <source>
        <dbReference type="EMBL" id="AKC34837.1"/>
    </source>
</evidence>
<sequence>MRISSLSAPSASLEAFVVSLLEEWKPDCLCHTSAADSDYESDPSTPPTLHDLFDISPGASPDFTYNPETDEVFVASPDSPAFDYSEPEGSDLETPPVSPLRYPGYDPTLPDEMLMCLEEMPTFDEDDEVRSEGSAFETWRTGLEPGSSVGCLRCAYYQEKGESSLCGLCYLKALSEGENVFVVSLKALLVFAVPAALPARSAPVLTPISEEVGEEEADVIFVSARPGQKRKLATAPAAAPPAKQYMPEPCPEQTEPLDLSVKSLNKD</sequence>
<proteinExistence type="predicted"/>
<accession>A0A0K0MGE8</accession>
<organism evidence="2 3">
    <name type="scientific">Skunk adenovirus 1</name>
    <dbReference type="NCBI Taxonomy" id="2698728"/>
    <lineage>
        <taxon>Viruses</taxon>
        <taxon>Varidnaviria</taxon>
        <taxon>Bamfordvirae</taxon>
        <taxon>Preplasmiviricota</taxon>
        <taxon>Polisuviricotina</taxon>
        <taxon>Pharingeaviricetes</taxon>
        <taxon>Rowavirales</taxon>
        <taxon>Adenoviridae</taxon>
        <taxon>Mastadenovirus</taxon>
        <taxon>Mastadenovirus trianonense</taxon>
        <taxon>Skunk mastadenovirus A</taxon>
    </lineage>
</organism>
<feature type="region of interest" description="Disordered" evidence="1">
    <location>
        <begin position="228"/>
        <end position="267"/>
    </location>
</feature>
<protein>
    <submittedName>
        <fullName evidence="2">E1A 28.6 kDa protein</fullName>
    </submittedName>
</protein>
<dbReference type="GeneID" id="25396046"/>
<dbReference type="KEGG" id="vg:25396046"/>
<evidence type="ECO:0000256" key="1">
    <source>
        <dbReference type="SAM" id="MobiDB-lite"/>
    </source>
</evidence>
<reference evidence="2 3" key="1">
    <citation type="journal article" date="2015" name="Virology">
        <title>Characterization of a novel adenovirus isolated from a skunk.</title>
        <authorList>
            <person name="Kozak R.A."/>
            <person name="Ackford J.G."/>
            <person name="Slaine P."/>
            <person name="Li A."/>
            <person name="Carman S."/>
            <person name="Campbell D."/>
            <person name="Welch M.K."/>
            <person name="Kropinski A.M."/>
            <person name="Nagy E."/>
        </authorList>
    </citation>
    <scope>NUCLEOTIDE SEQUENCE [LARGE SCALE GENOMIC DNA]</scope>
    <source>
        <strain evidence="2">SkAdV-PB1</strain>
    </source>
</reference>
<feature type="region of interest" description="Disordered" evidence="1">
    <location>
        <begin position="35"/>
        <end position="100"/>
    </location>
</feature>
<dbReference type="RefSeq" id="YP_009162583.1">
    <property type="nucleotide sequence ID" value="NC_027708.1"/>
</dbReference>
<gene>
    <name evidence="2" type="primary">01</name>
</gene>
<evidence type="ECO:0000313" key="3">
    <source>
        <dbReference type="Proteomes" id="UP000162613"/>
    </source>
</evidence>
<dbReference type="Proteomes" id="UP000162613">
    <property type="component" value="Segment"/>
</dbReference>
<feature type="compositionally biased region" description="Low complexity" evidence="1">
    <location>
        <begin position="233"/>
        <end position="242"/>
    </location>
</feature>
<name>A0A0K0MGE8_9ADEN</name>
<dbReference type="EMBL" id="KP238322">
    <property type="protein sequence ID" value="AKC34837.1"/>
    <property type="molecule type" value="Genomic_DNA"/>
</dbReference>
<dbReference type="OrthoDB" id="22413at10239"/>
<keyword evidence="3" id="KW-1185">Reference proteome</keyword>